<keyword evidence="4" id="KW-0449">Lipoprotein</keyword>
<feature type="signal peptide" evidence="2">
    <location>
        <begin position="1"/>
        <end position="24"/>
    </location>
</feature>
<feature type="chain" id="PRO_5016377809" evidence="2">
    <location>
        <begin position="25"/>
        <end position="468"/>
    </location>
</feature>
<proteinExistence type="predicted"/>
<accession>A0A2Z5IQ77</accession>
<evidence type="ECO:0000313" key="4">
    <source>
        <dbReference type="EMBL" id="AXE60800.1"/>
    </source>
</evidence>
<dbReference type="Pfam" id="PF04200">
    <property type="entry name" value="Lipoprotein_17"/>
    <property type="match status" value="1"/>
</dbReference>
<name>A0A2Z5IQ77_9BACT</name>
<reference evidence="4 5" key="1">
    <citation type="submission" date="2018-05" db="EMBL/GenBank/DDBJ databases">
        <title>Annotation of the Mycoplasma phocidae genome.</title>
        <authorList>
            <person name="Brown D.R."/>
            <person name="Kutish G.F."/>
            <person name="Frasca S.Jr."/>
        </authorList>
    </citation>
    <scope>NUCLEOTIDE SEQUENCE [LARGE SCALE GENOMIC DNA]</scope>
    <source>
        <strain evidence="4 5">105</strain>
    </source>
</reference>
<evidence type="ECO:0000256" key="2">
    <source>
        <dbReference type="SAM" id="SignalP"/>
    </source>
</evidence>
<dbReference type="EMBL" id="CP029295">
    <property type="protein sequence ID" value="AXE60800.1"/>
    <property type="molecule type" value="Genomic_DNA"/>
</dbReference>
<feature type="region of interest" description="Disordered" evidence="1">
    <location>
        <begin position="227"/>
        <end position="248"/>
    </location>
</feature>
<dbReference type="AlphaFoldDB" id="A0A2Z5IQ77"/>
<evidence type="ECO:0000256" key="1">
    <source>
        <dbReference type="SAM" id="MobiDB-lite"/>
    </source>
</evidence>
<dbReference type="Proteomes" id="UP000252477">
    <property type="component" value="Chromosome"/>
</dbReference>
<protein>
    <submittedName>
        <fullName evidence="4">Proline-rich putative variable surface lipoprotein</fullName>
    </submittedName>
</protein>
<evidence type="ECO:0000259" key="3">
    <source>
        <dbReference type="Pfam" id="PF04200"/>
    </source>
</evidence>
<gene>
    <name evidence="4" type="ORF">DA803_01710</name>
</gene>
<organism evidence="4 5">
    <name type="scientific">[Mycoplasma] phocae</name>
    <dbReference type="NCBI Taxonomy" id="142651"/>
    <lineage>
        <taxon>Bacteria</taxon>
        <taxon>Bacillati</taxon>
        <taxon>Mycoplasmatota</taxon>
        <taxon>Mycoplasmoidales</taxon>
        <taxon>Metamycoplasmataceae</taxon>
        <taxon>Metamycoplasma</taxon>
    </lineage>
</organism>
<evidence type="ECO:0000313" key="5">
    <source>
        <dbReference type="Proteomes" id="UP000252477"/>
    </source>
</evidence>
<feature type="domain" description="Lipoprotein-associated type-17" evidence="3">
    <location>
        <begin position="50"/>
        <end position="121"/>
    </location>
</feature>
<dbReference type="RefSeq" id="WP_114190908.1">
    <property type="nucleotide sequence ID" value="NZ_CP029295.1"/>
</dbReference>
<keyword evidence="2" id="KW-0732">Signal</keyword>
<keyword evidence="5" id="KW-1185">Reference proteome</keyword>
<dbReference type="KEGG" id="mpho:DA803_01710"/>
<sequence length="468" mass="53506">MKKNHLKWLIILPTTIATIPLVAAACNNSKPEPAPAPDPNLDQKAVTDSLNNIKVEVADKNKLPSKVEKTNITISEQVQGFTYTVESLTSDDKTGELTVRVKSTKNNLSATKDFKINGFTKETPAPTPETDEQKFAKITFTYNGTIESTLNKFEFSKVTLTNNDGFSLNDKKSNAKIKDETNPSIFPIPKRYVIAKLVFNRNEKTFETYVKFETAKNNSVGIKSTKDEYDKASTLPQPMPKPDDDSQKMDMGKLEYSNDILYLDLQALNVDEILKLGKGDNPFEGYKYISESLDILNELKKKDTINQKVIDNGILLVNDYKNYLKNPNDNSNSFDINYIESEGENTKPNGKEPKYKEYLLFLKNKKKEYLKIPNENVNLDQRSAAKKYWNKIYDENKNKKEFDYRILFFVFTNLESFKNNNSNAAILSGKEEQIIQKLKTAIEEKKSIFENDIKEINDLFTNITEKNN</sequence>
<dbReference type="InterPro" id="IPR007326">
    <property type="entry name" value="Lipoprotein-assoc_dom"/>
</dbReference>
<dbReference type="PROSITE" id="PS51257">
    <property type="entry name" value="PROKAR_LIPOPROTEIN"/>
    <property type="match status" value="1"/>
</dbReference>